<accession>C5BJL1</accession>
<sequence length="130" mass="14852">MFSKSDKEPAIHHRQSYNAVSKKTVARDTTPLKQFKDERAPSAMQGVLQEKGSHNKKQMIKIKSYTLRDNTTNVQTTTTENEDFDLGFIRGHPSGFTDWDDYARSKVTQTYGPFPNATLVAVDYRTFSKK</sequence>
<organism evidence="2 3">
    <name type="scientific">Teredinibacter turnerae (strain ATCC 39867 / T7901)</name>
    <dbReference type="NCBI Taxonomy" id="377629"/>
    <lineage>
        <taxon>Bacteria</taxon>
        <taxon>Pseudomonadati</taxon>
        <taxon>Pseudomonadota</taxon>
        <taxon>Gammaproteobacteria</taxon>
        <taxon>Cellvibrionales</taxon>
        <taxon>Cellvibrionaceae</taxon>
        <taxon>Teredinibacter</taxon>
    </lineage>
</organism>
<dbReference type="AlphaFoldDB" id="C5BJL1"/>
<dbReference type="Proteomes" id="UP000009080">
    <property type="component" value="Chromosome"/>
</dbReference>
<dbReference type="eggNOG" id="ENOG5030T3B">
    <property type="taxonomic scope" value="Bacteria"/>
</dbReference>
<evidence type="ECO:0000313" key="3">
    <source>
        <dbReference type="Proteomes" id="UP000009080"/>
    </source>
</evidence>
<dbReference type="HOGENOM" id="CLU_1937122_0_0_6"/>
<name>C5BJL1_TERTT</name>
<dbReference type="EMBL" id="CP001614">
    <property type="protein sequence ID" value="ACR11532.1"/>
    <property type="molecule type" value="Genomic_DNA"/>
</dbReference>
<dbReference type="STRING" id="377629.TERTU_2235"/>
<proteinExistence type="predicted"/>
<gene>
    <name evidence="2" type="ordered locus">TERTU_2235</name>
</gene>
<reference evidence="2 3" key="1">
    <citation type="journal article" date="2009" name="PLoS ONE">
        <title>The complete genome of Teredinibacter turnerae T7901: an intracellular endosymbiont of marine wood-boring bivalves (shipworms).</title>
        <authorList>
            <person name="Yang J.C."/>
            <person name="Madupu R."/>
            <person name="Durkin A.S."/>
            <person name="Ekborg N.A."/>
            <person name="Pedamallu C.S."/>
            <person name="Hostetler J.B."/>
            <person name="Radune D."/>
            <person name="Toms B.S."/>
            <person name="Henrissat B."/>
            <person name="Coutinho P.M."/>
            <person name="Schwarz S."/>
            <person name="Field L."/>
            <person name="Trindade-Silva A.E."/>
            <person name="Soares C.A.G."/>
            <person name="Elshahawi S."/>
            <person name="Hanora A."/>
            <person name="Schmidt E.W."/>
            <person name="Haygood M.G."/>
            <person name="Posfai J."/>
            <person name="Benner J."/>
            <person name="Madinger C."/>
            <person name="Nove J."/>
            <person name="Anton B."/>
            <person name="Chaudhary K."/>
            <person name="Foster J."/>
            <person name="Holman A."/>
            <person name="Kumar S."/>
            <person name="Lessard P.A."/>
            <person name="Luyten Y.A."/>
            <person name="Slatko B."/>
            <person name="Wood N."/>
            <person name="Wu B."/>
            <person name="Teplitski M."/>
            <person name="Mougous J.D."/>
            <person name="Ward N."/>
            <person name="Eisen J.A."/>
            <person name="Badger J.H."/>
            <person name="Distel D.L."/>
        </authorList>
    </citation>
    <scope>NUCLEOTIDE SEQUENCE [LARGE SCALE GENOMIC DNA]</scope>
    <source>
        <strain evidence="3">ATCC 39867 / T7901</strain>
    </source>
</reference>
<feature type="compositionally biased region" description="Basic and acidic residues" evidence="1">
    <location>
        <begin position="1"/>
        <end position="11"/>
    </location>
</feature>
<dbReference type="KEGG" id="ttu:TERTU_2235"/>
<protein>
    <submittedName>
        <fullName evidence="2">Uncharacterized protein</fullName>
    </submittedName>
</protein>
<dbReference type="RefSeq" id="WP_015817644.1">
    <property type="nucleotide sequence ID" value="NC_012997.1"/>
</dbReference>
<keyword evidence="3" id="KW-1185">Reference proteome</keyword>
<feature type="region of interest" description="Disordered" evidence="1">
    <location>
        <begin position="1"/>
        <end position="25"/>
    </location>
</feature>
<evidence type="ECO:0000313" key="2">
    <source>
        <dbReference type="EMBL" id="ACR11532.1"/>
    </source>
</evidence>
<evidence type="ECO:0000256" key="1">
    <source>
        <dbReference type="SAM" id="MobiDB-lite"/>
    </source>
</evidence>
<dbReference type="OrthoDB" id="9884524at2"/>